<feature type="domain" description="UspA" evidence="2">
    <location>
        <begin position="1"/>
        <end position="132"/>
    </location>
</feature>
<dbReference type="PRINTS" id="PR01438">
    <property type="entry name" value="UNVRSLSTRESS"/>
</dbReference>
<dbReference type="InterPro" id="IPR006016">
    <property type="entry name" value="UspA"/>
</dbReference>
<keyword evidence="4" id="KW-1185">Reference proteome</keyword>
<comment type="caution">
    <text evidence="3">The sequence shown here is derived from an EMBL/GenBank/DDBJ whole genome shotgun (WGS) entry which is preliminary data.</text>
</comment>
<evidence type="ECO:0000259" key="2">
    <source>
        <dbReference type="Pfam" id="PF00582"/>
    </source>
</evidence>
<evidence type="ECO:0000313" key="3">
    <source>
        <dbReference type="EMBL" id="TCK99236.1"/>
    </source>
</evidence>
<dbReference type="OrthoDB" id="9792500at2"/>
<dbReference type="CDD" id="cd00293">
    <property type="entry name" value="USP-like"/>
    <property type="match status" value="1"/>
</dbReference>
<name>A0A4R1N055_9RHOB</name>
<protein>
    <submittedName>
        <fullName evidence="3">Nucleotide-binding universal stress UspA family protein</fullName>
    </submittedName>
</protein>
<gene>
    <name evidence="3" type="ORF">BXY66_3737</name>
</gene>
<dbReference type="AlphaFoldDB" id="A0A4R1N055"/>
<dbReference type="InterPro" id="IPR014729">
    <property type="entry name" value="Rossmann-like_a/b/a_fold"/>
</dbReference>
<dbReference type="InterPro" id="IPR006015">
    <property type="entry name" value="Universal_stress_UspA"/>
</dbReference>
<dbReference type="EMBL" id="SMGR01000005">
    <property type="protein sequence ID" value="TCK99236.1"/>
    <property type="molecule type" value="Genomic_DNA"/>
</dbReference>
<organism evidence="3 4">
    <name type="scientific">Shimia isoporae</name>
    <dbReference type="NCBI Taxonomy" id="647720"/>
    <lineage>
        <taxon>Bacteria</taxon>
        <taxon>Pseudomonadati</taxon>
        <taxon>Pseudomonadota</taxon>
        <taxon>Alphaproteobacteria</taxon>
        <taxon>Rhodobacterales</taxon>
        <taxon>Roseobacteraceae</taxon>
    </lineage>
</organism>
<accession>A0A4R1N055</accession>
<sequence>MFDKILVPMALDHGVSGETLAAAQKLLNPGGEITALHVFEVSRGLARAYLGEDALRKGFDRAADLLKEKTANMEGVKPVIRQGHAYRTISDYAAENDIGCIVIASHKPEFADYLLGSTAAKVVRHATCAVFVHR</sequence>
<proteinExistence type="inferred from homology"/>
<evidence type="ECO:0000313" key="4">
    <source>
        <dbReference type="Proteomes" id="UP000295673"/>
    </source>
</evidence>
<comment type="similarity">
    <text evidence="1">Belongs to the universal stress protein A family.</text>
</comment>
<reference evidence="3 4" key="1">
    <citation type="submission" date="2019-03" db="EMBL/GenBank/DDBJ databases">
        <title>Genomic Encyclopedia of Archaeal and Bacterial Type Strains, Phase II (KMG-II): from individual species to whole genera.</title>
        <authorList>
            <person name="Goeker M."/>
        </authorList>
    </citation>
    <scope>NUCLEOTIDE SEQUENCE [LARGE SCALE GENOMIC DNA]</scope>
    <source>
        <strain evidence="3 4">DSM 26433</strain>
    </source>
</reference>
<dbReference type="Gene3D" id="3.40.50.620">
    <property type="entry name" value="HUPs"/>
    <property type="match status" value="1"/>
</dbReference>
<dbReference type="RefSeq" id="WP_132861863.1">
    <property type="nucleotide sequence ID" value="NZ_SMGR01000005.1"/>
</dbReference>
<dbReference type="PANTHER" id="PTHR46268">
    <property type="entry name" value="STRESS RESPONSE PROTEIN NHAX"/>
    <property type="match status" value="1"/>
</dbReference>
<dbReference type="Proteomes" id="UP000295673">
    <property type="component" value="Unassembled WGS sequence"/>
</dbReference>
<dbReference type="Pfam" id="PF00582">
    <property type="entry name" value="Usp"/>
    <property type="match status" value="1"/>
</dbReference>
<dbReference type="PANTHER" id="PTHR46268:SF6">
    <property type="entry name" value="UNIVERSAL STRESS PROTEIN UP12"/>
    <property type="match status" value="1"/>
</dbReference>
<dbReference type="SUPFAM" id="SSF52402">
    <property type="entry name" value="Adenine nucleotide alpha hydrolases-like"/>
    <property type="match status" value="1"/>
</dbReference>
<evidence type="ECO:0000256" key="1">
    <source>
        <dbReference type="ARBA" id="ARBA00008791"/>
    </source>
</evidence>